<dbReference type="GO" id="GO:0006281">
    <property type="term" value="P:DNA repair"/>
    <property type="evidence" value="ECO:0007669"/>
    <property type="project" value="InterPro"/>
</dbReference>
<dbReference type="InterPro" id="IPR003583">
    <property type="entry name" value="Hlx-hairpin-Hlx_DNA-bd_motif"/>
</dbReference>
<proteinExistence type="predicted"/>
<dbReference type="Gene3D" id="3.10.560.10">
    <property type="entry name" value="Outer membrane lipoprotein wza domain like"/>
    <property type="match status" value="1"/>
</dbReference>
<feature type="domain" description="Helix-hairpin-helix DNA-binding motif class 1" evidence="2">
    <location>
        <begin position="154"/>
        <end position="173"/>
    </location>
</feature>
<reference evidence="3" key="1">
    <citation type="submission" date="2024-07" db="EMBL/GenBank/DDBJ databases">
        <title>Identification and characteristics of an arsenic-resistant bacterial isolate, which belongs to a novel species.</title>
        <authorList>
            <person name="Juszczyk A."/>
            <person name="Kowalczyk A."/>
            <person name="Was K."/>
            <person name="Kosowicz W."/>
            <person name="Budzyn A."/>
            <person name="Latowski D."/>
        </authorList>
    </citation>
    <scope>NUCLEOTIDE SEQUENCE</scope>
    <source>
        <strain evidence="3">As8PL</strain>
    </source>
</reference>
<dbReference type="PANTHER" id="PTHR21180">
    <property type="entry name" value="ENDONUCLEASE/EXONUCLEASE/PHOSPHATASE FAMILY DOMAIN-CONTAINING PROTEIN 1"/>
    <property type="match status" value="1"/>
</dbReference>
<dbReference type="Pfam" id="PF12836">
    <property type="entry name" value="HHH_3"/>
    <property type="match status" value="1"/>
</dbReference>
<dbReference type="SUPFAM" id="SSF47781">
    <property type="entry name" value="RuvA domain 2-like"/>
    <property type="match status" value="1"/>
</dbReference>
<dbReference type="InterPro" id="IPR004509">
    <property type="entry name" value="Competence_ComEA_HhH"/>
</dbReference>
<keyword evidence="1" id="KW-0812">Transmembrane</keyword>
<dbReference type="InterPro" id="IPR051675">
    <property type="entry name" value="Endo/Exo/Phosphatase_dom_1"/>
</dbReference>
<dbReference type="Gene3D" id="1.10.150.280">
    <property type="entry name" value="AF1531-like domain"/>
    <property type="match status" value="1"/>
</dbReference>
<keyword evidence="1" id="KW-0472">Membrane</keyword>
<protein>
    <submittedName>
        <fullName evidence="3">Helix-hairpin-helix domain-containing protein</fullName>
    </submittedName>
</protein>
<dbReference type="EMBL" id="CP162551">
    <property type="protein sequence ID" value="XDI37528.1"/>
    <property type="molecule type" value="Genomic_DNA"/>
</dbReference>
<dbReference type="NCBIfam" id="TIGR00426">
    <property type="entry name" value="competence protein ComEA helix-hairpin-helix repeat region"/>
    <property type="match status" value="1"/>
</dbReference>
<name>A0AB39BV33_9BACI</name>
<evidence type="ECO:0000259" key="2">
    <source>
        <dbReference type="SMART" id="SM00278"/>
    </source>
</evidence>
<accession>A0AB39BV33</accession>
<dbReference type="RefSeq" id="WP_368504866.1">
    <property type="nucleotide sequence ID" value="NZ_CP162551.1"/>
</dbReference>
<organism evidence="3">
    <name type="scientific">Alkalihalophilus sp. As8PL</name>
    <dbReference type="NCBI Taxonomy" id="3237103"/>
    <lineage>
        <taxon>Bacteria</taxon>
        <taxon>Bacillati</taxon>
        <taxon>Bacillota</taxon>
        <taxon>Bacilli</taxon>
        <taxon>Bacillales</taxon>
        <taxon>Bacillaceae</taxon>
        <taxon>Alkalihalophilus</taxon>
    </lineage>
</organism>
<keyword evidence="1" id="KW-1133">Transmembrane helix</keyword>
<dbReference type="Pfam" id="PF10531">
    <property type="entry name" value="SLBB"/>
    <property type="match status" value="1"/>
</dbReference>
<dbReference type="AlphaFoldDB" id="A0AB39BV33"/>
<dbReference type="InterPro" id="IPR010994">
    <property type="entry name" value="RuvA_2-like"/>
</dbReference>
<dbReference type="InterPro" id="IPR019554">
    <property type="entry name" value="Soluble_ligand-bd"/>
</dbReference>
<dbReference type="PANTHER" id="PTHR21180:SF32">
    <property type="entry name" value="ENDONUCLEASE_EXONUCLEASE_PHOSPHATASE FAMILY DOMAIN-CONTAINING PROTEIN 1"/>
    <property type="match status" value="1"/>
</dbReference>
<dbReference type="GO" id="GO:0015627">
    <property type="term" value="C:type II protein secretion system complex"/>
    <property type="evidence" value="ECO:0007669"/>
    <property type="project" value="TreeGrafter"/>
</dbReference>
<dbReference type="SMART" id="SM00278">
    <property type="entry name" value="HhH1"/>
    <property type="match status" value="2"/>
</dbReference>
<feature type="transmembrane region" description="Helical" evidence="1">
    <location>
        <begin position="6"/>
        <end position="27"/>
    </location>
</feature>
<evidence type="ECO:0000313" key="3">
    <source>
        <dbReference type="EMBL" id="XDI37528.1"/>
    </source>
</evidence>
<dbReference type="GO" id="GO:0003677">
    <property type="term" value="F:DNA binding"/>
    <property type="evidence" value="ECO:0007669"/>
    <property type="project" value="InterPro"/>
</dbReference>
<evidence type="ECO:0000256" key="1">
    <source>
        <dbReference type="SAM" id="Phobius"/>
    </source>
</evidence>
<sequence>MKTNWQNHSLVVILTIVALIVSVVLFLHFRNTGMEETELEWSFANDESEEQETQNEVTEPQSVTIDVKGAVHSPGVYQLDAGSRVHQAIDVAGGLTVNAYGDGINLAQILFDEMVVYVPEIGEAEDGGTIEVVGPAIGSVGGDGKISLNKATQSEFETLPGIGPAKAEAIIQYREEKGRFESVEELMNVSGIGPKSFEKLQDQVTVQ</sequence>
<gene>
    <name evidence="3" type="ORF">AB3N04_04220</name>
</gene>
<dbReference type="GO" id="GO:0015628">
    <property type="term" value="P:protein secretion by the type II secretion system"/>
    <property type="evidence" value="ECO:0007669"/>
    <property type="project" value="TreeGrafter"/>
</dbReference>
<feature type="domain" description="Helix-hairpin-helix DNA-binding motif class 1" evidence="2">
    <location>
        <begin position="184"/>
        <end position="203"/>
    </location>
</feature>